<dbReference type="NCBIfam" id="TIGR00912">
    <property type="entry name" value="2A0309"/>
    <property type="match status" value="1"/>
</dbReference>
<evidence type="ECO:0000256" key="7">
    <source>
        <dbReference type="ARBA" id="ARBA00023136"/>
    </source>
</evidence>
<keyword evidence="7 8" id="KW-0472">Membrane</keyword>
<evidence type="ECO:0000256" key="4">
    <source>
        <dbReference type="ARBA" id="ARBA00022544"/>
    </source>
</evidence>
<dbReference type="Gene3D" id="1.20.1740.10">
    <property type="entry name" value="Amino acid/polyamine transporter I"/>
    <property type="match status" value="1"/>
</dbReference>
<feature type="transmembrane region" description="Helical" evidence="8">
    <location>
        <begin position="111"/>
        <end position="138"/>
    </location>
</feature>
<evidence type="ECO:0000313" key="10">
    <source>
        <dbReference type="Proteomes" id="UP000637643"/>
    </source>
</evidence>
<evidence type="ECO:0000256" key="3">
    <source>
        <dbReference type="ARBA" id="ARBA00022448"/>
    </source>
</evidence>
<dbReference type="AlphaFoldDB" id="A0A917FUL9"/>
<keyword evidence="5 8" id="KW-0812">Transmembrane</keyword>
<dbReference type="PANTHER" id="PTHR34975">
    <property type="entry name" value="SPORE GERMINATION PROTEIN A2"/>
    <property type="match status" value="1"/>
</dbReference>
<evidence type="ECO:0000256" key="2">
    <source>
        <dbReference type="ARBA" id="ARBA00007998"/>
    </source>
</evidence>
<dbReference type="RefSeq" id="WP_189031905.1">
    <property type="nucleotide sequence ID" value="NZ_BMKR01000050.1"/>
</dbReference>
<dbReference type="PANTHER" id="PTHR34975:SF2">
    <property type="entry name" value="SPORE GERMINATION PROTEIN A2"/>
    <property type="match status" value="1"/>
</dbReference>
<accession>A0A917FUL9</accession>
<proteinExistence type="inferred from homology"/>
<comment type="caution">
    <text evidence="9">The sequence shown here is derived from an EMBL/GenBank/DDBJ whole genome shotgun (WGS) entry which is preliminary data.</text>
</comment>
<feature type="transmembrane region" description="Helical" evidence="8">
    <location>
        <begin position="273"/>
        <end position="292"/>
    </location>
</feature>
<comment type="subcellular location">
    <subcellularLocation>
        <location evidence="1">Membrane</location>
        <topology evidence="1">Multi-pass membrane protein</topology>
    </subcellularLocation>
</comment>
<dbReference type="InterPro" id="IPR004761">
    <property type="entry name" value="Spore_GerAB"/>
</dbReference>
<keyword evidence="6 8" id="KW-1133">Transmembrane helix</keyword>
<reference evidence="9" key="2">
    <citation type="submission" date="2020-09" db="EMBL/GenBank/DDBJ databases">
        <authorList>
            <person name="Sun Q."/>
            <person name="Zhou Y."/>
        </authorList>
    </citation>
    <scope>NUCLEOTIDE SEQUENCE</scope>
    <source>
        <strain evidence="9">CGMCC 1.16134</strain>
    </source>
</reference>
<evidence type="ECO:0000256" key="8">
    <source>
        <dbReference type="SAM" id="Phobius"/>
    </source>
</evidence>
<protein>
    <submittedName>
        <fullName evidence="9">Germination protein BB</fullName>
    </submittedName>
</protein>
<feature type="transmembrane region" description="Helical" evidence="8">
    <location>
        <begin position="336"/>
        <end position="358"/>
    </location>
</feature>
<dbReference type="GO" id="GO:0009847">
    <property type="term" value="P:spore germination"/>
    <property type="evidence" value="ECO:0007669"/>
    <property type="project" value="InterPro"/>
</dbReference>
<dbReference type="Proteomes" id="UP000637643">
    <property type="component" value="Unassembled WGS sequence"/>
</dbReference>
<sequence length="367" mass="40771">MFKRTDDKITSAQAAIFLTNTVLGAGILTLPRGVTDVVRTPDAWLSLLLGGVIVMLVLLIMVKLSQQFPGHTVYQYSRRIVGTVPGAFLSLLLIVYFIIIAGFEIRVLAEVAMFFLLEGTPIWAIVIPFVWTGAYLLFGGINTIARVYQIIFPISLFVLILCYAFSIKLFELDHLRPVLSEGLVPVLKGLKSTVLVFTGCEVAMTLTAYLQHPKQAVKAMFMGIGIPLVLYLLTIVMVIGGLSLDSVTTSTWPTIDLVRSFEIPGFFFERLEFPLLVIWMMQMFCNFCSFFFNASLGISQVFKLRFHPVVFALIPAIFISVMVPKRINDVFALGDAIGRMGIGLFFLVPVLLSVVLIIRKKGLKQSV</sequence>
<organism evidence="9 10">
    <name type="scientific">Paenibacillus albidus</name>
    <dbReference type="NCBI Taxonomy" id="2041023"/>
    <lineage>
        <taxon>Bacteria</taxon>
        <taxon>Bacillati</taxon>
        <taxon>Bacillota</taxon>
        <taxon>Bacilli</taxon>
        <taxon>Bacillales</taxon>
        <taxon>Paenibacillaceae</taxon>
        <taxon>Paenibacillus</taxon>
    </lineage>
</organism>
<feature type="transmembrane region" description="Helical" evidence="8">
    <location>
        <begin position="12"/>
        <end position="31"/>
    </location>
</feature>
<feature type="transmembrane region" description="Helical" evidence="8">
    <location>
        <begin position="221"/>
        <end position="244"/>
    </location>
</feature>
<feature type="transmembrane region" description="Helical" evidence="8">
    <location>
        <begin position="43"/>
        <end position="62"/>
    </location>
</feature>
<feature type="transmembrane region" description="Helical" evidence="8">
    <location>
        <begin position="190"/>
        <end position="209"/>
    </location>
</feature>
<keyword evidence="3" id="KW-0813">Transport</keyword>
<keyword evidence="10" id="KW-1185">Reference proteome</keyword>
<feature type="transmembrane region" description="Helical" evidence="8">
    <location>
        <begin position="150"/>
        <end position="170"/>
    </location>
</feature>
<evidence type="ECO:0000313" key="9">
    <source>
        <dbReference type="EMBL" id="GGG10423.1"/>
    </source>
</evidence>
<reference evidence="9" key="1">
    <citation type="journal article" date="2014" name="Int. J. Syst. Evol. Microbiol.">
        <title>Complete genome sequence of Corynebacterium casei LMG S-19264T (=DSM 44701T), isolated from a smear-ripened cheese.</title>
        <authorList>
            <consortium name="US DOE Joint Genome Institute (JGI-PGF)"/>
            <person name="Walter F."/>
            <person name="Albersmeier A."/>
            <person name="Kalinowski J."/>
            <person name="Ruckert C."/>
        </authorList>
    </citation>
    <scope>NUCLEOTIDE SEQUENCE</scope>
    <source>
        <strain evidence="9">CGMCC 1.16134</strain>
    </source>
</reference>
<evidence type="ECO:0000256" key="6">
    <source>
        <dbReference type="ARBA" id="ARBA00022989"/>
    </source>
</evidence>
<dbReference type="EMBL" id="BMKR01000050">
    <property type="protein sequence ID" value="GGG10423.1"/>
    <property type="molecule type" value="Genomic_DNA"/>
</dbReference>
<feature type="transmembrane region" description="Helical" evidence="8">
    <location>
        <begin position="304"/>
        <end position="324"/>
    </location>
</feature>
<gene>
    <name evidence="9" type="ORF">GCM10010912_63530</name>
</gene>
<keyword evidence="4" id="KW-0309">Germination</keyword>
<evidence type="ECO:0000256" key="1">
    <source>
        <dbReference type="ARBA" id="ARBA00004141"/>
    </source>
</evidence>
<dbReference type="GO" id="GO:0016020">
    <property type="term" value="C:membrane"/>
    <property type="evidence" value="ECO:0007669"/>
    <property type="project" value="UniProtKB-SubCell"/>
</dbReference>
<name>A0A917FUL9_9BACL</name>
<comment type="similarity">
    <text evidence="2">Belongs to the amino acid-polyamine-organocation (APC) superfamily. Spore germination protein (SGP) (TC 2.A.3.9) family.</text>
</comment>
<evidence type="ECO:0000256" key="5">
    <source>
        <dbReference type="ARBA" id="ARBA00022692"/>
    </source>
</evidence>
<feature type="transmembrane region" description="Helical" evidence="8">
    <location>
        <begin position="83"/>
        <end position="105"/>
    </location>
</feature>
<dbReference type="Pfam" id="PF03845">
    <property type="entry name" value="Spore_permease"/>
    <property type="match status" value="1"/>
</dbReference>